<evidence type="ECO:0000313" key="3">
    <source>
        <dbReference type="EMBL" id="EED18817.1"/>
    </source>
</evidence>
<dbReference type="InParanoid" id="B8MCK1"/>
<dbReference type="InterPro" id="IPR004875">
    <property type="entry name" value="DDE_SF_endonuclease_dom"/>
</dbReference>
<dbReference type="InterPro" id="IPR006600">
    <property type="entry name" value="HTH_CenpB_DNA-bd_dom"/>
</dbReference>
<dbReference type="PANTHER" id="PTHR19303:SF73">
    <property type="entry name" value="PROTEIN PDC2"/>
    <property type="match status" value="1"/>
</dbReference>
<dbReference type="PANTHER" id="PTHR19303">
    <property type="entry name" value="TRANSPOSON"/>
    <property type="match status" value="1"/>
</dbReference>
<dbReference type="HOGENOM" id="CLU_018294_0_3_1"/>
<dbReference type="eggNOG" id="KOG3105">
    <property type="taxonomic scope" value="Eukaryota"/>
</dbReference>
<evidence type="ECO:0000256" key="1">
    <source>
        <dbReference type="ARBA" id="ARBA00023125"/>
    </source>
</evidence>
<reference evidence="4" key="1">
    <citation type="journal article" date="2015" name="Genome Announc.">
        <title>Genome sequence of the AIDS-associated pathogen Penicillium marneffei (ATCC18224) and its near taxonomic relative Talaromyces stipitatus (ATCC10500).</title>
        <authorList>
            <person name="Nierman W.C."/>
            <person name="Fedorova-Abrams N.D."/>
            <person name="Andrianopoulos A."/>
        </authorList>
    </citation>
    <scope>NUCLEOTIDE SEQUENCE [LARGE SCALE GENOMIC DNA]</scope>
    <source>
        <strain evidence="4">ATCC 10500 / CBS 375.48 / QM 6759 / NRRL 1006</strain>
    </source>
</reference>
<dbReference type="SMART" id="SM00674">
    <property type="entry name" value="CENPB"/>
    <property type="match status" value="1"/>
</dbReference>
<dbReference type="Proteomes" id="UP000001745">
    <property type="component" value="Unassembled WGS sequence"/>
</dbReference>
<dbReference type="RefSeq" id="XP_002482809.1">
    <property type="nucleotide sequence ID" value="XM_002482764.1"/>
</dbReference>
<dbReference type="GO" id="GO:0003677">
    <property type="term" value="F:DNA binding"/>
    <property type="evidence" value="ECO:0007669"/>
    <property type="project" value="UniProtKB-KW"/>
</dbReference>
<evidence type="ECO:0000313" key="4">
    <source>
        <dbReference type="Proteomes" id="UP000001745"/>
    </source>
</evidence>
<gene>
    <name evidence="3" type="ORF">TSTA_125310</name>
</gene>
<dbReference type="OrthoDB" id="125347at2759"/>
<accession>B8MCK1</accession>
<protein>
    <submittedName>
        <fullName evidence="3">Transposon, putative</fullName>
    </submittedName>
</protein>
<dbReference type="OMA" id="PGLCHVR"/>
<dbReference type="InterPro" id="IPR050863">
    <property type="entry name" value="CenT-Element_Derived"/>
</dbReference>
<dbReference type="EMBL" id="EQ962655">
    <property type="protein sequence ID" value="EED18817.1"/>
    <property type="molecule type" value="Genomic_DNA"/>
</dbReference>
<dbReference type="GeneID" id="8100310"/>
<dbReference type="SUPFAM" id="SSF46689">
    <property type="entry name" value="Homeodomain-like"/>
    <property type="match status" value="2"/>
</dbReference>
<dbReference type="Pfam" id="PF03221">
    <property type="entry name" value="HTH_Tnp_Tc5"/>
    <property type="match status" value="1"/>
</dbReference>
<sequence length="506" mass="59022">MAEPSEKKHRNAILNSQKAALRAQYQLDPKMGYKALAQWFEEKYHQKINIYLFLDEMQGQTVSGKRIRPENWPELESALSEWIRRAKNQDLALSHEIIRQKAKQFWPTIYPGKPIPQFSNGWLERFQSRQEIKIKKQHGDTGDSAEDATLQMVRIRQLLRTFTPRDIFSCDETGLFWKMIPERNLSTRVVPGRQNEQARISVLFCCNSDGTERLPPLFIGTHERPAAFAKANINIENLCCLWRSNGQAWMTSDIFKEWLLWFDSKMEGRKVVLLLDKFSAHQIAAQKVSTKLQNTLILWLPACPEMPCPLVENIIDVWKIHWKREWLRYMNLEFGRDSDPTVTMTILMAVRWAITAWNVDLDPQTVVHYFRKALEVGVVEEINHSHLINNIAAGLENLRLAHRLNDIMDVNEYLNCPDEKVNDGIIDIDSIVLSQFLRSGDIDEEDDGPEVSIPLISTSDALQSLYTLRLYEEQQDVGDRELIMHLMRFERILQARLERQYQGNLY</sequence>
<dbReference type="Gene3D" id="1.10.10.60">
    <property type="entry name" value="Homeodomain-like"/>
    <property type="match status" value="2"/>
</dbReference>
<dbReference type="VEuPathDB" id="FungiDB:TSTA_125310"/>
<dbReference type="InterPro" id="IPR041188">
    <property type="entry name" value="HTH_ABP1_N"/>
</dbReference>
<name>B8MCK1_TALSN</name>
<keyword evidence="1" id="KW-0238">DNA-binding</keyword>
<dbReference type="AlphaFoldDB" id="B8MCK1"/>
<dbReference type="Pfam" id="PF03184">
    <property type="entry name" value="DDE_1"/>
    <property type="match status" value="1"/>
</dbReference>
<dbReference type="PhylomeDB" id="B8MCK1"/>
<feature type="domain" description="HTH CENPB-type" evidence="2">
    <location>
        <begin position="63"/>
        <end position="136"/>
    </location>
</feature>
<organism evidence="3 4">
    <name type="scientific">Talaromyces stipitatus (strain ATCC 10500 / CBS 375.48 / QM 6759 / NRRL 1006)</name>
    <name type="common">Penicillium stipitatum</name>
    <dbReference type="NCBI Taxonomy" id="441959"/>
    <lineage>
        <taxon>Eukaryota</taxon>
        <taxon>Fungi</taxon>
        <taxon>Dikarya</taxon>
        <taxon>Ascomycota</taxon>
        <taxon>Pezizomycotina</taxon>
        <taxon>Eurotiomycetes</taxon>
        <taxon>Eurotiomycetidae</taxon>
        <taxon>Eurotiales</taxon>
        <taxon>Trichocomaceae</taxon>
        <taxon>Talaromyces</taxon>
        <taxon>Talaromyces sect. Talaromyces</taxon>
    </lineage>
</organism>
<dbReference type="Pfam" id="PF18107">
    <property type="entry name" value="HTH_ABP1_N"/>
    <property type="match status" value="1"/>
</dbReference>
<evidence type="ECO:0000259" key="2">
    <source>
        <dbReference type="PROSITE" id="PS51253"/>
    </source>
</evidence>
<keyword evidence="4" id="KW-1185">Reference proteome</keyword>
<proteinExistence type="predicted"/>
<dbReference type="PROSITE" id="PS51253">
    <property type="entry name" value="HTH_CENPB"/>
    <property type="match status" value="1"/>
</dbReference>
<dbReference type="GO" id="GO:0005634">
    <property type="term" value="C:nucleus"/>
    <property type="evidence" value="ECO:0007669"/>
    <property type="project" value="TreeGrafter"/>
</dbReference>
<dbReference type="InterPro" id="IPR009057">
    <property type="entry name" value="Homeodomain-like_sf"/>
</dbReference>